<proteinExistence type="predicted"/>
<dbReference type="EMBL" id="QUSK01000009">
    <property type="protein sequence ID" value="RGD76798.1"/>
    <property type="molecule type" value="Genomic_DNA"/>
</dbReference>
<name>A0A3E3E558_9FIRM</name>
<dbReference type="AlphaFoldDB" id="A0A3E3E558"/>
<gene>
    <name evidence="1" type="ORF">DXC78_05010</name>
</gene>
<dbReference type="Proteomes" id="UP000260721">
    <property type="component" value="Unassembled WGS sequence"/>
</dbReference>
<sequence length="105" mass="12280">MIDLKSVEEFDSLRKNENGLFVLVGSLSCLPCQALKVRIEQWLIKHPDVKGIYISRDWFLELTAQNNIFSVPTVVFYRRGKEQFRQSGYFSLDHILEKAETILQM</sequence>
<dbReference type="CDD" id="cd02947">
    <property type="entry name" value="TRX_family"/>
    <property type="match status" value="1"/>
</dbReference>
<accession>A0A3E3E558</accession>
<dbReference type="RefSeq" id="WP_117446003.1">
    <property type="nucleotide sequence ID" value="NZ_CAMNNH010000002.1"/>
</dbReference>
<dbReference type="PROSITE" id="PS51257">
    <property type="entry name" value="PROKAR_LIPOPROTEIN"/>
    <property type="match status" value="1"/>
</dbReference>
<organism evidence="1 2">
    <name type="scientific">Faecalicoccus pleomorphus</name>
    <dbReference type="NCBI Taxonomy" id="1323"/>
    <lineage>
        <taxon>Bacteria</taxon>
        <taxon>Bacillati</taxon>
        <taxon>Bacillota</taxon>
        <taxon>Erysipelotrichia</taxon>
        <taxon>Erysipelotrichales</taxon>
        <taxon>Erysipelotrichaceae</taxon>
        <taxon>Faecalicoccus</taxon>
    </lineage>
</organism>
<evidence type="ECO:0000313" key="1">
    <source>
        <dbReference type="EMBL" id="RGD76798.1"/>
    </source>
</evidence>
<dbReference type="Gene3D" id="3.40.30.10">
    <property type="entry name" value="Glutaredoxin"/>
    <property type="match status" value="1"/>
</dbReference>
<reference evidence="1 2" key="1">
    <citation type="submission" date="2018-08" db="EMBL/GenBank/DDBJ databases">
        <title>A genome reference for cultivated species of the human gut microbiota.</title>
        <authorList>
            <person name="Zou Y."/>
            <person name="Xue W."/>
            <person name="Luo G."/>
        </authorList>
    </citation>
    <scope>NUCLEOTIDE SEQUENCE [LARGE SCALE GENOMIC DNA]</scope>
    <source>
        <strain evidence="1 2">TF08-11</strain>
    </source>
</reference>
<dbReference type="InterPro" id="IPR036249">
    <property type="entry name" value="Thioredoxin-like_sf"/>
</dbReference>
<evidence type="ECO:0000313" key="2">
    <source>
        <dbReference type="Proteomes" id="UP000260721"/>
    </source>
</evidence>
<dbReference type="SUPFAM" id="SSF52833">
    <property type="entry name" value="Thioredoxin-like"/>
    <property type="match status" value="1"/>
</dbReference>
<comment type="caution">
    <text evidence="1">The sequence shown here is derived from an EMBL/GenBank/DDBJ whole genome shotgun (WGS) entry which is preliminary data.</text>
</comment>
<protein>
    <submittedName>
        <fullName evidence="1">Thioredoxin</fullName>
    </submittedName>
</protein>